<dbReference type="PANTHER" id="PTHR21047">
    <property type="entry name" value="DTDP-6-DEOXY-D-GLUCOSE-3,5 EPIMERASE"/>
    <property type="match status" value="1"/>
</dbReference>
<feature type="site" description="Participates in a stacking interaction with the thymidine ring of dTDP-4-oxo-6-deoxyglucose" evidence="3">
    <location>
        <position position="138"/>
    </location>
</feature>
<evidence type="ECO:0000256" key="2">
    <source>
        <dbReference type="PIRSR" id="PIRSR600888-1"/>
    </source>
</evidence>
<dbReference type="GO" id="GO:0008830">
    <property type="term" value="F:dTDP-4-dehydrorhamnose 3,5-epimerase activity"/>
    <property type="evidence" value="ECO:0007669"/>
    <property type="project" value="UniProtKB-UniRule"/>
</dbReference>
<evidence type="ECO:0000313" key="5">
    <source>
        <dbReference type="EMBL" id="NHF63914.1"/>
    </source>
</evidence>
<gene>
    <name evidence="5" type="primary">rfbC</name>
    <name evidence="5" type="ORF">FK219_011840</name>
</gene>
<dbReference type="InterPro" id="IPR011051">
    <property type="entry name" value="RmlC_Cupin_sf"/>
</dbReference>
<proteinExistence type="inferred from homology"/>
<dbReference type="GO" id="GO:0000271">
    <property type="term" value="P:polysaccharide biosynthetic process"/>
    <property type="evidence" value="ECO:0007669"/>
    <property type="project" value="TreeGrafter"/>
</dbReference>
<dbReference type="OrthoDB" id="9800680at2"/>
<feature type="active site" description="Proton donor" evidence="2">
    <location>
        <position position="132"/>
    </location>
</feature>
<dbReference type="CDD" id="cd00438">
    <property type="entry name" value="cupin_RmlC"/>
    <property type="match status" value="1"/>
</dbReference>
<name>A0A9E5JNG1_9MICO</name>
<evidence type="ECO:0000313" key="6">
    <source>
        <dbReference type="Proteomes" id="UP000818266"/>
    </source>
</evidence>
<dbReference type="RefSeq" id="WP_152584122.1">
    <property type="nucleotide sequence ID" value="NZ_VIKT02000025.1"/>
</dbReference>
<keyword evidence="6" id="KW-1185">Reference proteome</keyword>
<comment type="catalytic activity">
    <reaction evidence="4">
        <text>dTDP-4-dehydro-6-deoxy-alpha-D-glucose = dTDP-4-dehydro-beta-L-rhamnose</text>
        <dbReference type="Rhea" id="RHEA:16969"/>
        <dbReference type="ChEBI" id="CHEBI:57649"/>
        <dbReference type="ChEBI" id="CHEBI:62830"/>
        <dbReference type="EC" id="5.1.3.13"/>
    </reaction>
</comment>
<dbReference type="NCBIfam" id="TIGR01221">
    <property type="entry name" value="rmlC"/>
    <property type="match status" value="1"/>
</dbReference>
<dbReference type="SUPFAM" id="SSF51182">
    <property type="entry name" value="RmlC-like cupins"/>
    <property type="match status" value="1"/>
</dbReference>
<evidence type="ECO:0000256" key="1">
    <source>
        <dbReference type="ARBA" id="ARBA00010154"/>
    </source>
</evidence>
<dbReference type="InterPro" id="IPR014710">
    <property type="entry name" value="RmlC-like_jellyroll"/>
</dbReference>
<dbReference type="GO" id="GO:0005829">
    <property type="term" value="C:cytosol"/>
    <property type="evidence" value="ECO:0007669"/>
    <property type="project" value="TreeGrafter"/>
</dbReference>
<keyword evidence="4 5" id="KW-0413">Isomerase</keyword>
<reference evidence="5 6" key="1">
    <citation type="submission" date="2020-03" db="EMBL/GenBank/DDBJ databases">
        <title>Chryseoglobus sp. isolated from a deep-sea seamount.</title>
        <authorList>
            <person name="Zhang D.-C."/>
        </authorList>
    </citation>
    <scope>NUCLEOTIDE SEQUENCE [LARGE SCALE GENOMIC DNA]</scope>
    <source>
        <strain evidence="5 6">KN1116</strain>
    </source>
</reference>
<accession>A0A9E5JNG1</accession>
<dbReference type="AlphaFoldDB" id="A0A9E5JNG1"/>
<dbReference type="Pfam" id="PF00908">
    <property type="entry name" value="dTDP_sugar_isom"/>
    <property type="match status" value="1"/>
</dbReference>
<dbReference type="Gene3D" id="2.60.120.10">
    <property type="entry name" value="Jelly Rolls"/>
    <property type="match status" value="1"/>
</dbReference>
<comment type="caution">
    <text evidence="5">The sequence shown here is derived from an EMBL/GenBank/DDBJ whole genome shotgun (WGS) entry which is preliminary data.</text>
</comment>
<comment type="subunit">
    <text evidence="4">Homodimer.</text>
</comment>
<dbReference type="Proteomes" id="UP000818266">
    <property type="component" value="Unassembled WGS sequence"/>
</dbReference>
<comment type="function">
    <text evidence="4">Catalyzes the epimerization of the C3' and C5'positions of dTDP-6-deoxy-D-xylo-4-hexulose, forming dTDP-6-deoxy-L-lyxo-4-hexulose.</text>
</comment>
<sequence>MLITPLDIPDAHLIEPRVFSDERGAFLEWFRADRLAETLGRQVPIVQANTSVSARGVVRGIHFADVPLGQAKYVTVTRGAIVDYVVDLRVGSPTFGQWQGVELSADNHHALFLAEGLGHAFVSLADDTSVSYLVTDVFRPEREHAVHPLDGDLGLDYRMPVGELILSAKDEAAPGFAQAQEDGLLPTWQDCQQRYRDLAV</sequence>
<dbReference type="PANTHER" id="PTHR21047:SF2">
    <property type="entry name" value="THYMIDINE DIPHOSPHO-4-KETO-RHAMNOSE 3,5-EPIMERASE"/>
    <property type="match status" value="1"/>
</dbReference>
<comment type="pathway">
    <text evidence="4">Carbohydrate biosynthesis; dTDP-L-rhamnose biosynthesis.</text>
</comment>
<dbReference type="GO" id="GO:0019305">
    <property type="term" value="P:dTDP-rhamnose biosynthetic process"/>
    <property type="evidence" value="ECO:0007669"/>
    <property type="project" value="UniProtKB-UniRule"/>
</dbReference>
<evidence type="ECO:0000256" key="3">
    <source>
        <dbReference type="PIRSR" id="PIRSR600888-3"/>
    </source>
</evidence>
<dbReference type="InterPro" id="IPR000888">
    <property type="entry name" value="RmlC-like"/>
</dbReference>
<feature type="active site" description="Proton acceptor" evidence="2">
    <location>
        <position position="62"/>
    </location>
</feature>
<evidence type="ECO:0000256" key="4">
    <source>
        <dbReference type="RuleBase" id="RU364069"/>
    </source>
</evidence>
<organism evidence="5 6">
    <name type="scientific">Microcella pacifica</name>
    <dbReference type="NCBI Taxonomy" id="2591847"/>
    <lineage>
        <taxon>Bacteria</taxon>
        <taxon>Bacillati</taxon>
        <taxon>Actinomycetota</taxon>
        <taxon>Actinomycetes</taxon>
        <taxon>Micrococcales</taxon>
        <taxon>Microbacteriaceae</taxon>
        <taxon>Microcella</taxon>
    </lineage>
</organism>
<dbReference type="EC" id="5.1.3.13" evidence="4"/>
<dbReference type="EMBL" id="VIKT02000025">
    <property type="protein sequence ID" value="NHF63914.1"/>
    <property type="molecule type" value="Genomic_DNA"/>
</dbReference>
<comment type="similarity">
    <text evidence="1 4">Belongs to the dTDP-4-dehydrorhamnose 3,5-epimerase family.</text>
</comment>
<protein>
    <recommendedName>
        <fullName evidence="4">dTDP-4-dehydrorhamnose 3,5-epimerase</fullName>
        <ecNumber evidence="4">5.1.3.13</ecNumber>
    </recommendedName>
    <alternativeName>
        <fullName evidence="4">Thymidine diphospho-4-keto-rhamnose 3,5-epimerase</fullName>
    </alternativeName>
</protein>